<name>A6JJE1_RAT</name>
<dbReference type="Proteomes" id="UP000234681">
    <property type="component" value="Chromosome 20"/>
</dbReference>
<protein>
    <submittedName>
        <fullName evidence="1">RCG60837</fullName>
    </submittedName>
</protein>
<sequence>MAAAEREVQTHRVSLRHLEHRLLGATGVREGDILKFHAPLHPGRGQGTRLRQIWPSVQQEGEQAAPGDLPSQDLLHTAVQNQHLHAQGHYLDRRREVSAPPQLSTSLQGLLVAADFLLLRAKASHGLQPSYGLTHHLPCLRHYILDLL</sequence>
<gene>
    <name evidence="1" type="ORF">rCG_60837</name>
</gene>
<evidence type="ECO:0000313" key="1">
    <source>
        <dbReference type="EMBL" id="EDL96807.1"/>
    </source>
</evidence>
<organism evidence="1 2">
    <name type="scientific">Rattus norvegicus</name>
    <name type="common">Rat</name>
    <dbReference type="NCBI Taxonomy" id="10116"/>
    <lineage>
        <taxon>Eukaryota</taxon>
        <taxon>Metazoa</taxon>
        <taxon>Chordata</taxon>
        <taxon>Craniata</taxon>
        <taxon>Vertebrata</taxon>
        <taxon>Euteleostomi</taxon>
        <taxon>Mammalia</taxon>
        <taxon>Eutheria</taxon>
        <taxon>Euarchontoglires</taxon>
        <taxon>Glires</taxon>
        <taxon>Rodentia</taxon>
        <taxon>Myomorpha</taxon>
        <taxon>Muroidea</taxon>
        <taxon>Muridae</taxon>
        <taxon>Murinae</taxon>
        <taxon>Rattus</taxon>
    </lineage>
</organism>
<dbReference type="EMBL" id="CH473988">
    <property type="protein sequence ID" value="EDL96807.1"/>
    <property type="molecule type" value="Genomic_DNA"/>
</dbReference>
<evidence type="ECO:0000313" key="2">
    <source>
        <dbReference type="Proteomes" id="UP000234681"/>
    </source>
</evidence>
<proteinExistence type="predicted"/>
<dbReference type="AlphaFoldDB" id="A6JJE1"/>
<reference evidence="2" key="1">
    <citation type="submission" date="2005-09" db="EMBL/GenBank/DDBJ databases">
        <authorList>
            <person name="Mural R.J."/>
            <person name="Li P.W."/>
            <person name="Adams M.D."/>
            <person name="Amanatides P.G."/>
            <person name="Baden-Tillson H."/>
            <person name="Barnstead M."/>
            <person name="Chin S.H."/>
            <person name="Dew I."/>
            <person name="Evans C.A."/>
            <person name="Ferriera S."/>
            <person name="Flanigan M."/>
            <person name="Fosler C."/>
            <person name="Glodek A."/>
            <person name="Gu Z."/>
            <person name="Holt R.A."/>
            <person name="Jennings D."/>
            <person name="Kraft C.L."/>
            <person name="Lu F."/>
            <person name="Nguyen T."/>
            <person name="Nusskern D.R."/>
            <person name="Pfannkoch C.M."/>
            <person name="Sitter C."/>
            <person name="Sutton G.G."/>
            <person name="Venter J.C."/>
            <person name="Wang Z."/>
            <person name="Woodage T."/>
            <person name="Zheng X.H."/>
            <person name="Zhong F."/>
        </authorList>
    </citation>
    <scope>NUCLEOTIDE SEQUENCE [LARGE SCALE GENOMIC DNA]</scope>
    <source>
        <strain>BN</strain>
        <strain evidence="2">Sprague-Dawley</strain>
    </source>
</reference>
<accession>A6JJE1</accession>